<reference evidence="1" key="1">
    <citation type="journal article" date="2023" name="Mol. Phylogenet. Evol.">
        <title>Genome-scale phylogeny and comparative genomics of the fungal order Sordariales.</title>
        <authorList>
            <person name="Hensen N."/>
            <person name="Bonometti L."/>
            <person name="Westerberg I."/>
            <person name="Brannstrom I.O."/>
            <person name="Guillou S."/>
            <person name="Cros-Aarteil S."/>
            <person name="Calhoun S."/>
            <person name="Haridas S."/>
            <person name="Kuo A."/>
            <person name="Mondo S."/>
            <person name="Pangilinan J."/>
            <person name="Riley R."/>
            <person name="LaButti K."/>
            <person name="Andreopoulos B."/>
            <person name="Lipzen A."/>
            <person name="Chen C."/>
            <person name="Yan M."/>
            <person name="Daum C."/>
            <person name="Ng V."/>
            <person name="Clum A."/>
            <person name="Steindorff A."/>
            <person name="Ohm R.A."/>
            <person name="Martin F."/>
            <person name="Silar P."/>
            <person name="Natvig D.O."/>
            <person name="Lalanne C."/>
            <person name="Gautier V."/>
            <person name="Ament-Velasquez S.L."/>
            <person name="Kruys A."/>
            <person name="Hutchinson M.I."/>
            <person name="Powell A.J."/>
            <person name="Barry K."/>
            <person name="Miller A.N."/>
            <person name="Grigoriev I.V."/>
            <person name="Debuchy R."/>
            <person name="Gladieux P."/>
            <person name="Hiltunen Thoren M."/>
            <person name="Johannesson H."/>
        </authorList>
    </citation>
    <scope>NUCLEOTIDE SEQUENCE</scope>
    <source>
        <strain evidence="1">CBS 168.71</strain>
    </source>
</reference>
<accession>A0AAE0HRR4</accession>
<dbReference type="EMBL" id="JAUEPN010000001">
    <property type="protein sequence ID" value="KAK3300606.1"/>
    <property type="molecule type" value="Genomic_DNA"/>
</dbReference>
<reference evidence="1" key="2">
    <citation type="submission" date="2023-06" db="EMBL/GenBank/DDBJ databases">
        <authorList>
            <consortium name="Lawrence Berkeley National Laboratory"/>
            <person name="Haridas S."/>
            <person name="Hensen N."/>
            <person name="Bonometti L."/>
            <person name="Westerberg I."/>
            <person name="Brannstrom I.O."/>
            <person name="Guillou S."/>
            <person name="Cros-Aarteil S."/>
            <person name="Calhoun S."/>
            <person name="Kuo A."/>
            <person name="Mondo S."/>
            <person name="Pangilinan J."/>
            <person name="Riley R."/>
            <person name="Labutti K."/>
            <person name="Andreopoulos B."/>
            <person name="Lipzen A."/>
            <person name="Chen C."/>
            <person name="Yanf M."/>
            <person name="Daum C."/>
            <person name="Ng V."/>
            <person name="Clum A."/>
            <person name="Steindorff A."/>
            <person name="Ohm R."/>
            <person name="Martin F."/>
            <person name="Silar P."/>
            <person name="Natvig D."/>
            <person name="Lalanne C."/>
            <person name="Gautier V."/>
            <person name="Ament-Velasquez S.L."/>
            <person name="Kruys A."/>
            <person name="Hutchinson M.I."/>
            <person name="Powell A.J."/>
            <person name="Barry K."/>
            <person name="Miller A.N."/>
            <person name="Grigoriev I.V."/>
            <person name="Debuchy R."/>
            <person name="Gladieux P."/>
            <person name="Thoren M.H."/>
            <person name="Johannesson H."/>
        </authorList>
    </citation>
    <scope>NUCLEOTIDE SEQUENCE</scope>
    <source>
        <strain evidence="1">CBS 168.71</strain>
    </source>
</reference>
<dbReference type="RefSeq" id="XP_062664120.1">
    <property type="nucleotide sequence ID" value="XM_062802793.1"/>
</dbReference>
<protein>
    <submittedName>
        <fullName evidence="1">Uncharacterized protein</fullName>
    </submittedName>
</protein>
<dbReference type="GeneID" id="87839741"/>
<proteinExistence type="predicted"/>
<evidence type="ECO:0000313" key="1">
    <source>
        <dbReference type="EMBL" id="KAK3300606.1"/>
    </source>
</evidence>
<keyword evidence="2" id="KW-1185">Reference proteome</keyword>
<dbReference type="Proteomes" id="UP001278766">
    <property type="component" value="Unassembled WGS sequence"/>
</dbReference>
<sequence>MDRVVLFAPMVCILLHNRKACDMGDYLMPAPVSLTHPGAFSFGADIRRDTTLPFDSRCARGGRGVFTIEKIQHPRYKIVINNKRPMWVSTFPESVL</sequence>
<organism evidence="1 2">
    <name type="scientific">Chaetomium fimeti</name>
    <dbReference type="NCBI Taxonomy" id="1854472"/>
    <lineage>
        <taxon>Eukaryota</taxon>
        <taxon>Fungi</taxon>
        <taxon>Dikarya</taxon>
        <taxon>Ascomycota</taxon>
        <taxon>Pezizomycotina</taxon>
        <taxon>Sordariomycetes</taxon>
        <taxon>Sordariomycetidae</taxon>
        <taxon>Sordariales</taxon>
        <taxon>Chaetomiaceae</taxon>
        <taxon>Chaetomium</taxon>
    </lineage>
</organism>
<comment type="caution">
    <text evidence="1">The sequence shown here is derived from an EMBL/GenBank/DDBJ whole genome shotgun (WGS) entry which is preliminary data.</text>
</comment>
<gene>
    <name evidence="1" type="ORF">B0H64DRAFT_381306</name>
</gene>
<name>A0AAE0HRR4_9PEZI</name>
<evidence type="ECO:0000313" key="2">
    <source>
        <dbReference type="Proteomes" id="UP001278766"/>
    </source>
</evidence>
<dbReference type="AlphaFoldDB" id="A0AAE0HRR4"/>